<dbReference type="RefSeq" id="WP_066338110.1">
    <property type="nucleotide sequence ID" value="NZ_CP016503.1"/>
</dbReference>
<dbReference type="AlphaFoldDB" id="A0A1B1U7N2"/>
<gene>
    <name evidence="2" type="ORF">BBW65_00075</name>
    <name evidence="3" type="ORF">BBW65_07690</name>
</gene>
<organism evidence="3 4">
    <name type="scientific">Helicobacter enhydrae</name>
    <dbReference type="NCBI Taxonomy" id="222136"/>
    <lineage>
        <taxon>Bacteria</taxon>
        <taxon>Pseudomonadati</taxon>
        <taxon>Campylobacterota</taxon>
        <taxon>Epsilonproteobacteria</taxon>
        <taxon>Campylobacterales</taxon>
        <taxon>Helicobacteraceae</taxon>
        <taxon>Helicobacter</taxon>
    </lineage>
</organism>
<dbReference type="KEGG" id="het:BBW65_00075"/>
<evidence type="ECO:0000256" key="1">
    <source>
        <dbReference type="SAM" id="Phobius"/>
    </source>
</evidence>
<feature type="transmembrane region" description="Helical" evidence="1">
    <location>
        <begin position="7"/>
        <end position="28"/>
    </location>
</feature>
<name>A0A1B1U7N2_9HELI</name>
<evidence type="ECO:0000313" key="2">
    <source>
        <dbReference type="EMBL" id="ANV97315.1"/>
    </source>
</evidence>
<keyword evidence="4" id="KW-1185">Reference proteome</keyword>
<reference evidence="4" key="2">
    <citation type="submission" date="2016-07" db="EMBL/GenBank/DDBJ databases">
        <authorList>
            <person name="Florea S."/>
            <person name="Webb J.S."/>
            <person name="Jaromczyk J."/>
            <person name="Schardl C.L."/>
        </authorList>
    </citation>
    <scope>NUCLEOTIDE SEQUENCE [LARGE SCALE GENOMIC DNA]</scope>
    <source>
        <strain evidence="4">MIT 01-6242</strain>
    </source>
</reference>
<dbReference type="OrthoDB" id="1835489at2"/>
<proteinExistence type="predicted"/>
<evidence type="ECO:0000313" key="3">
    <source>
        <dbReference type="EMBL" id="ANV98685.1"/>
    </source>
</evidence>
<keyword evidence="1" id="KW-0472">Membrane</keyword>
<keyword evidence="1" id="KW-1133">Transmembrane helix</keyword>
<protein>
    <submittedName>
        <fullName evidence="3">Uncharacterized protein</fullName>
    </submittedName>
</protein>
<dbReference type="Proteomes" id="UP000092884">
    <property type="component" value="Chromosome"/>
</dbReference>
<reference evidence="3" key="1">
    <citation type="submission" date="2016-07" db="EMBL/GenBank/DDBJ databases">
        <authorList>
            <person name="Mannion A."/>
            <person name="Shen Z."/>
            <person name="Fox J.G."/>
        </authorList>
    </citation>
    <scope>NUCLEOTIDE SEQUENCE</scope>
    <source>
        <strain evidence="3">MIT 01-6242</strain>
    </source>
</reference>
<dbReference type="EMBL" id="CP016503">
    <property type="protein sequence ID" value="ANV98685.1"/>
    <property type="molecule type" value="Genomic_DNA"/>
</dbReference>
<sequence>MKYKTFVLSYIFIVCALILLVVMVLFYLSRIFEHNSFETIVKRQTEQNSIYGTALNENVFGYKLELIKQRKPEVIALGSSRVGQIREEFFTTSFVTASNAMNTLKEGKYFLQKVLEFYKPKLVLIGLDPWFFNPSIQNYKIAEYQQIAGTNINMPKIKSILHLIYKKQFFKPKYIFDNHFISNPYTSLDSLGLNAIYKGRGFLKDGSYLYSEVFIDKPTQDAGFQDTTHRIENNLAQFVYASHIDKSRIEDLLSMLKILTDHHIEFVIFITPMAPQIYTLMKSKQEKYAYIEELFIALQKAHIKFYNYFDPTPLSRNNCEFLDGFHGGDVFYARMFYDMAQKHTLLKSYSNLSYLSDIITTHKGRVFSKDSISFFPEKDFLRLGCKK</sequence>
<accession>A0A1B1U7N2</accession>
<evidence type="ECO:0000313" key="4">
    <source>
        <dbReference type="Proteomes" id="UP000092884"/>
    </source>
</evidence>
<dbReference type="EMBL" id="CP016503">
    <property type="protein sequence ID" value="ANV97315.1"/>
    <property type="molecule type" value="Genomic_DNA"/>
</dbReference>
<dbReference type="KEGG" id="het:BBW65_07690"/>
<keyword evidence="1" id="KW-0812">Transmembrane</keyword>